<sequence length="456" mass="50037">MDQNKQKRGQPPDTIAGPSNRLQGPAIEAPAEGPAMEAPAIEADEDDKSVTLPIYNAQGYSDEEELEKQNINPYEMLCQPGENIETEKENLELNEISGVAASEEMEIDTMNLNEPPTGTENLNLNEASALVQCPTGSKEMENENLNLQEVSAVSLCTPGEEDTKKENLNLNPVPVLGPYPPGELRVMAGAVKILGSSIRRNRKNPQLRALADFCRDHQWGNEKINGERASNGAVHLVVLNVPSGTPVYGVSDGGAEIPSWNTLPASLIRDAMLVASTILADSGWFVCVHTTDQLRKIDASAAADAVIQRAATFTMVSNLPIYCQSRPPQRIYTLLFSVFHRRGVTPEPKPYYLQAAQLRHGECSITRDTMLERMDKSEWLRRAEDGKPWRGGAQRSDNIWRFLVLAFTKYGDSVVDLIAGTGGLLKVASKLGRHALGIEGDHLILQEVLKHSQLIQ</sequence>
<organism evidence="2 3">
    <name type="scientific">Taxus chinensis</name>
    <name type="common">Chinese yew</name>
    <name type="synonym">Taxus wallichiana var. chinensis</name>
    <dbReference type="NCBI Taxonomy" id="29808"/>
    <lineage>
        <taxon>Eukaryota</taxon>
        <taxon>Viridiplantae</taxon>
        <taxon>Streptophyta</taxon>
        <taxon>Embryophyta</taxon>
        <taxon>Tracheophyta</taxon>
        <taxon>Spermatophyta</taxon>
        <taxon>Pinopsida</taxon>
        <taxon>Pinidae</taxon>
        <taxon>Conifers II</taxon>
        <taxon>Cupressales</taxon>
        <taxon>Taxaceae</taxon>
        <taxon>Taxus</taxon>
    </lineage>
</organism>
<dbReference type="AlphaFoldDB" id="A0AA38BUV5"/>
<evidence type="ECO:0000313" key="3">
    <source>
        <dbReference type="Proteomes" id="UP000824469"/>
    </source>
</evidence>
<name>A0AA38BUV5_TAXCH</name>
<keyword evidence="3" id="KW-1185">Reference proteome</keyword>
<accession>A0AA38BUV5</accession>
<reference evidence="2 3" key="1">
    <citation type="journal article" date="2021" name="Nat. Plants">
        <title>The Taxus genome provides insights into paclitaxel biosynthesis.</title>
        <authorList>
            <person name="Xiong X."/>
            <person name="Gou J."/>
            <person name="Liao Q."/>
            <person name="Li Y."/>
            <person name="Zhou Q."/>
            <person name="Bi G."/>
            <person name="Li C."/>
            <person name="Du R."/>
            <person name="Wang X."/>
            <person name="Sun T."/>
            <person name="Guo L."/>
            <person name="Liang H."/>
            <person name="Lu P."/>
            <person name="Wu Y."/>
            <person name="Zhang Z."/>
            <person name="Ro D.K."/>
            <person name="Shang Y."/>
            <person name="Huang S."/>
            <person name="Yan J."/>
        </authorList>
    </citation>
    <scope>NUCLEOTIDE SEQUENCE [LARGE SCALE GENOMIC DNA]</scope>
    <source>
        <strain evidence="2">Ta-2019</strain>
    </source>
</reference>
<dbReference type="EMBL" id="JAHRHJ020003813">
    <property type="protein sequence ID" value="KAH9290265.1"/>
    <property type="molecule type" value="Genomic_DNA"/>
</dbReference>
<evidence type="ECO:0000313" key="2">
    <source>
        <dbReference type="EMBL" id="KAH9290265.1"/>
    </source>
</evidence>
<feature type="region of interest" description="Disordered" evidence="1">
    <location>
        <begin position="1"/>
        <end position="48"/>
    </location>
</feature>
<evidence type="ECO:0008006" key="4">
    <source>
        <dbReference type="Google" id="ProtNLM"/>
    </source>
</evidence>
<dbReference type="InterPro" id="IPR029063">
    <property type="entry name" value="SAM-dependent_MTases_sf"/>
</dbReference>
<proteinExistence type="predicted"/>
<dbReference type="Gene3D" id="3.40.50.150">
    <property type="entry name" value="Vaccinia Virus protein VP39"/>
    <property type="match status" value="1"/>
</dbReference>
<dbReference type="SUPFAM" id="SSF53335">
    <property type="entry name" value="S-adenosyl-L-methionine-dependent methyltransferases"/>
    <property type="match status" value="1"/>
</dbReference>
<feature type="compositionally biased region" description="Low complexity" evidence="1">
    <location>
        <begin position="24"/>
        <end position="41"/>
    </location>
</feature>
<comment type="caution">
    <text evidence="2">The sequence shown here is derived from an EMBL/GenBank/DDBJ whole genome shotgun (WGS) entry which is preliminary data.</text>
</comment>
<dbReference type="Proteomes" id="UP000824469">
    <property type="component" value="Unassembled WGS sequence"/>
</dbReference>
<gene>
    <name evidence="2" type="ORF">KI387_034382</name>
</gene>
<protein>
    <recommendedName>
        <fullName evidence="4">Methyltransferase</fullName>
    </recommendedName>
</protein>
<evidence type="ECO:0000256" key="1">
    <source>
        <dbReference type="SAM" id="MobiDB-lite"/>
    </source>
</evidence>